<sequence>MGPTTCRRCQNDVEKREHVFRECPIAKETWEKPSPQVAEFVLNYLKELDGVNENLPGRVINPAGWTVLKGSSILMMHPIGKGRNHVSAMVCLQAILLGLDLGLLVVEIEGDA</sequence>
<evidence type="ECO:0008006" key="4">
    <source>
        <dbReference type="Google" id="ProtNLM"/>
    </source>
</evidence>
<keyword evidence="1" id="KW-1133">Transmembrane helix</keyword>
<evidence type="ECO:0000313" key="2">
    <source>
        <dbReference type="EMBL" id="MBA0573126.1"/>
    </source>
</evidence>
<dbReference type="AlphaFoldDB" id="A0A7J8N891"/>
<organism evidence="2 3">
    <name type="scientific">Gossypium lobatum</name>
    <dbReference type="NCBI Taxonomy" id="34289"/>
    <lineage>
        <taxon>Eukaryota</taxon>
        <taxon>Viridiplantae</taxon>
        <taxon>Streptophyta</taxon>
        <taxon>Embryophyta</taxon>
        <taxon>Tracheophyta</taxon>
        <taxon>Spermatophyta</taxon>
        <taxon>Magnoliopsida</taxon>
        <taxon>eudicotyledons</taxon>
        <taxon>Gunneridae</taxon>
        <taxon>Pentapetalae</taxon>
        <taxon>rosids</taxon>
        <taxon>malvids</taxon>
        <taxon>Malvales</taxon>
        <taxon>Malvaceae</taxon>
        <taxon>Malvoideae</taxon>
        <taxon>Gossypium</taxon>
    </lineage>
</organism>
<accession>A0A7J8N891</accession>
<keyword evidence="3" id="KW-1185">Reference proteome</keyword>
<protein>
    <recommendedName>
        <fullName evidence="4">Reverse transcriptase zinc-binding domain-containing protein</fullName>
    </recommendedName>
</protein>
<evidence type="ECO:0000256" key="1">
    <source>
        <dbReference type="SAM" id="Phobius"/>
    </source>
</evidence>
<keyword evidence="1" id="KW-0812">Transmembrane</keyword>
<dbReference type="Proteomes" id="UP000593572">
    <property type="component" value="Unassembled WGS sequence"/>
</dbReference>
<feature type="transmembrane region" description="Helical" evidence="1">
    <location>
        <begin position="86"/>
        <end position="106"/>
    </location>
</feature>
<proteinExistence type="predicted"/>
<gene>
    <name evidence="2" type="ORF">Golob_000418</name>
</gene>
<evidence type="ECO:0000313" key="3">
    <source>
        <dbReference type="Proteomes" id="UP000593572"/>
    </source>
</evidence>
<keyword evidence="1" id="KW-0472">Membrane</keyword>
<reference evidence="2 3" key="1">
    <citation type="journal article" date="2019" name="Genome Biol. Evol.">
        <title>Insights into the evolution of the New World diploid cottons (Gossypium, subgenus Houzingenia) based on genome sequencing.</title>
        <authorList>
            <person name="Grover C.E."/>
            <person name="Arick M.A. 2nd"/>
            <person name="Thrash A."/>
            <person name="Conover J.L."/>
            <person name="Sanders W.S."/>
            <person name="Peterson D.G."/>
            <person name="Frelichowski J.E."/>
            <person name="Scheffler J.A."/>
            <person name="Scheffler B.E."/>
            <person name="Wendel J.F."/>
        </authorList>
    </citation>
    <scope>NUCLEOTIDE SEQUENCE [LARGE SCALE GENOMIC DNA]</scope>
    <source>
        <strain evidence="2">157</strain>
        <tissue evidence="2">Leaf</tissue>
    </source>
</reference>
<name>A0A7J8N891_9ROSI</name>
<dbReference type="EMBL" id="JABEZX010000013">
    <property type="protein sequence ID" value="MBA0573126.1"/>
    <property type="molecule type" value="Genomic_DNA"/>
</dbReference>
<comment type="caution">
    <text evidence="2">The sequence shown here is derived from an EMBL/GenBank/DDBJ whole genome shotgun (WGS) entry which is preliminary data.</text>
</comment>